<dbReference type="Proteomes" id="UP000054698">
    <property type="component" value="Unassembled WGS sequence"/>
</dbReference>
<evidence type="ECO:0000313" key="2">
    <source>
        <dbReference type="Proteomes" id="UP000054698"/>
    </source>
</evidence>
<organism evidence="1 2">
    <name type="scientific">Legionella feeleii</name>
    <dbReference type="NCBI Taxonomy" id="453"/>
    <lineage>
        <taxon>Bacteria</taxon>
        <taxon>Pseudomonadati</taxon>
        <taxon>Pseudomonadota</taxon>
        <taxon>Gammaproteobacteria</taxon>
        <taxon>Legionellales</taxon>
        <taxon>Legionellaceae</taxon>
        <taxon>Legionella</taxon>
    </lineage>
</organism>
<keyword evidence="2" id="KW-1185">Reference proteome</keyword>
<gene>
    <name evidence="1" type="ORF">Lfee_2497</name>
</gene>
<accession>A0A0W0TGU1</accession>
<dbReference type="EMBL" id="LNYB01000085">
    <property type="protein sequence ID" value="KTC94833.1"/>
    <property type="molecule type" value="Genomic_DNA"/>
</dbReference>
<proteinExistence type="predicted"/>
<protein>
    <submittedName>
        <fullName evidence="1">Uncharacterized protein</fullName>
    </submittedName>
</protein>
<comment type="caution">
    <text evidence="1">The sequence shown here is derived from an EMBL/GenBank/DDBJ whole genome shotgun (WGS) entry which is preliminary data.</text>
</comment>
<reference evidence="1 2" key="1">
    <citation type="submission" date="2015-11" db="EMBL/GenBank/DDBJ databases">
        <title>Genomic analysis of 38 Legionella species identifies large and diverse effector repertoires.</title>
        <authorList>
            <person name="Burstein D."/>
            <person name="Amaro F."/>
            <person name="Zusman T."/>
            <person name="Lifshitz Z."/>
            <person name="Cohen O."/>
            <person name="Gilbert J.A."/>
            <person name="Pupko T."/>
            <person name="Shuman H.A."/>
            <person name="Segal G."/>
        </authorList>
    </citation>
    <scope>NUCLEOTIDE SEQUENCE [LARGE SCALE GENOMIC DNA]</scope>
    <source>
        <strain evidence="1 2">WO-44C</strain>
    </source>
</reference>
<evidence type="ECO:0000313" key="1">
    <source>
        <dbReference type="EMBL" id="KTC94833.1"/>
    </source>
</evidence>
<dbReference type="AlphaFoldDB" id="A0A0W0TGU1"/>
<sequence length="137" mass="14878">MAHSSITAASASKPRFFSFNKKLISSQSSEVHARNASSLNKRTIVSSKENFCSSASLSQSLTLSLKQNKAANCQGSIAFFNKRATGALLKNSNKSKAPDLNSFSFIIYFFWINFLSDMPSTSCLNNSIAFLINSTAS</sequence>
<name>A0A0W0TGU1_9GAMM</name>